<evidence type="ECO:0000256" key="5">
    <source>
        <dbReference type="ARBA" id="ARBA00057703"/>
    </source>
</evidence>
<comment type="catalytic activity">
    <reaction evidence="1">
        <text>S-ubiquitinyl-[E2 ubiquitin-conjugating enzyme]-L-cysteine + [acceptor protein]-L-lysine = [E2 ubiquitin-conjugating enzyme]-L-cysteine + N(6)-ubiquitinyl-[acceptor protein]-L-lysine.</text>
        <dbReference type="EC" id="2.3.2.26"/>
    </reaction>
</comment>
<dbReference type="Gene3D" id="3.30.2160.10">
    <property type="entry name" value="Hect, E3 ligase catalytic domain"/>
    <property type="match status" value="1"/>
</dbReference>
<dbReference type="AlphaFoldDB" id="A0A1D2ABL8"/>
<feature type="active site" description="Glycyl thioester intermediate" evidence="7">
    <location>
        <position position="1016"/>
    </location>
</feature>
<comment type="similarity">
    <text evidence="6">Belongs to the UPL family.</text>
</comment>
<proteinExistence type="inferred from homology"/>
<dbReference type="PROSITE" id="PS50237">
    <property type="entry name" value="HECT"/>
    <property type="match status" value="1"/>
</dbReference>
<dbReference type="GO" id="GO:0000209">
    <property type="term" value="P:protein polyubiquitination"/>
    <property type="evidence" value="ECO:0007669"/>
    <property type="project" value="InterPro"/>
</dbReference>
<protein>
    <recommendedName>
        <fullName evidence="2">HECT-type E3 ubiquitin transferase</fullName>
        <ecNumber evidence="2">2.3.2.26</ecNumber>
    </recommendedName>
</protein>
<dbReference type="EC" id="2.3.2.26" evidence="2"/>
<evidence type="ECO:0000256" key="6">
    <source>
        <dbReference type="ARBA" id="ARBA00061247"/>
    </source>
</evidence>
<name>A0A1D2ABL8_AUXPR</name>
<dbReference type="SUPFAM" id="SSF56204">
    <property type="entry name" value="Hect, E3 ligase catalytic domain"/>
    <property type="match status" value="1"/>
</dbReference>
<dbReference type="Gene3D" id="3.90.1750.10">
    <property type="entry name" value="Hect, E3 ligase catalytic domains"/>
    <property type="match status" value="1"/>
</dbReference>
<dbReference type="InterPro" id="IPR035983">
    <property type="entry name" value="Hect_E3_ubiquitin_ligase"/>
</dbReference>
<dbReference type="SMART" id="SM00119">
    <property type="entry name" value="HECTc"/>
    <property type="match status" value="1"/>
</dbReference>
<evidence type="ECO:0000256" key="4">
    <source>
        <dbReference type="ARBA" id="ARBA00022786"/>
    </source>
</evidence>
<dbReference type="PANTHER" id="PTHR45700">
    <property type="entry name" value="UBIQUITIN-PROTEIN LIGASE E3C"/>
    <property type="match status" value="1"/>
</dbReference>
<reference evidence="9" key="1">
    <citation type="submission" date="2015-08" db="EMBL/GenBank/DDBJ databases">
        <authorList>
            <person name="Babu N.S."/>
            <person name="Beckwith C.J."/>
            <person name="Beseler K.G."/>
            <person name="Brison A."/>
            <person name="Carone J.V."/>
            <person name="Caskin T.P."/>
            <person name="Diamond M."/>
            <person name="Durham M.E."/>
            <person name="Foxe J.M."/>
            <person name="Go M."/>
            <person name="Henderson B.A."/>
            <person name="Jones I.B."/>
            <person name="McGettigan J.A."/>
            <person name="Micheletti S.J."/>
            <person name="Nasrallah M.E."/>
            <person name="Ortiz D."/>
            <person name="Piller C.R."/>
            <person name="Privatt S.R."/>
            <person name="Schneider S.L."/>
            <person name="Sharp S."/>
            <person name="Smith T.C."/>
            <person name="Stanton J.D."/>
            <person name="Ullery H.E."/>
            <person name="Wilson R.J."/>
            <person name="Serrano M.G."/>
            <person name="Buck G."/>
            <person name="Lee V."/>
            <person name="Wang Y."/>
            <person name="Carvalho R."/>
            <person name="Voegtly L."/>
            <person name="Shi R."/>
            <person name="Duckworth R."/>
            <person name="Johnson A."/>
            <person name="Loviza R."/>
            <person name="Walstead R."/>
            <person name="Shah Z."/>
            <person name="Kiflezghi M."/>
            <person name="Wade K."/>
            <person name="Ball S.L."/>
            <person name="Bradley K.W."/>
            <person name="Asai D.J."/>
            <person name="Bowman C.A."/>
            <person name="Russell D.A."/>
            <person name="Pope W.H."/>
            <person name="Jacobs-Sera D."/>
            <person name="Hendrix R.W."/>
            <person name="Hatfull G.F."/>
        </authorList>
    </citation>
    <scope>NUCLEOTIDE SEQUENCE</scope>
</reference>
<dbReference type="Pfam" id="PF00632">
    <property type="entry name" value="HECT"/>
    <property type="match status" value="1"/>
</dbReference>
<dbReference type="Gene3D" id="3.30.2410.10">
    <property type="entry name" value="Hect, E3 ligase catalytic domain"/>
    <property type="match status" value="1"/>
</dbReference>
<evidence type="ECO:0000256" key="3">
    <source>
        <dbReference type="ARBA" id="ARBA00022679"/>
    </source>
</evidence>
<evidence type="ECO:0000256" key="2">
    <source>
        <dbReference type="ARBA" id="ARBA00012485"/>
    </source>
</evidence>
<evidence type="ECO:0000256" key="1">
    <source>
        <dbReference type="ARBA" id="ARBA00000885"/>
    </source>
</evidence>
<dbReference type="PANTHER" id="PTHR45700:SF2">
    <property type="entry name" value="UBIQUITIN-PROTEIN LIGASE E3C"/>
    <property type="match status" value="1"/>
</dbReference>
<gene>
    <name evidence="9" type="ORF">g.5258</name>
</gene>
<keyword evidence="3" id="KW-0808">Transferase</keyword>
<dbReference type="GO" id="GO:0006511">
    <property type="term" value="P:ubiquitin-dependent protein catabolic process"/>
    <property type="evidence" value="ECO:0007669"/>
    <property type="project" value="TreeGrafter"/>
</dbReference>
<keyword evidence="4 7" id="KW-0833">Ubl conjugation pathway</keyword>
<dbReference type="CDD" id="cd00078">
    <property type="entry name" value="HECTc"/>
    <property type="match status" value="1"/>
</dbReference>
<evidence type="ECO:0000313" key="9">
    <source>
        <dbReference type="EMBL" id="JAT76333.1"/>
    </source>
</evidence>
<comment type="function">
    <text evidence="5">Probable E3 ubiquitin-protein ligase which mediates ubiquitination and subsequent proteasomal degradation of target proteins.</text>
</comment>
<accession>A0A1D2ABL8</accession>
<dbReference type="PROSITE" id="PS50096">
    <property type="entry name" value="IQ"/>
    <property type="match status" value="1"/>
</dbReference>
<dbReference type="FunFam" id="3.30.2160.10:FF:000002">
    <property type="entry name" value="Putative Ubiquitin-protein ligase E3C"/>
    <property type="match status" value="1"/>
</dbReference>
<dbReference type="EMBL" id="GDKF01002289">
    <property type="protein sequence ID" value="JAT76333.1"/>
    <property type="molecule type" value="Transcribed_RNA"/>
</dbReference>
<sequence>MEGAPYASKVIGRKQILEEARSGREQRQVARRHEQAARTLQRYWRGRTDRATLRRHLAEQWLQLYAPVVADTGRVLDKDDLLGNVLPPILAASLLPFRGFQAGLTAGAPIHVDASVRPALRGSLALVLRSLASTVPAENLLSTAPGTPSAHRLCHLLLLCCGLAGCPGADGLTQAAATRCARLLLAAPTSWALDVAKDHAANAAQALHAELVRRSLRAVPAGVARLAAPGNAADRGASRSVELLRAWLSSLTSAGLAREQADCAMDEVCLAVLAKPGTGDEGSESETAALFVPAATQAAVYAAAARVAPLLAPPNALYLALALGRAARAASRSLRAGPFLAAASVLFRHACGPGRDGASARALLGGSGCPYSRGDLFGIVLARLETQDVEALGTLCHAVLTLEAEGARTVGPSGDTGHNQTSHTPLLNHLAFNPGHQTLLSTLWRHLAHSVPLPLEAHRASSRGWDVPSLARGARASLTWGQARCWGVLCRLLRHLLGALDDAEFAAGADGLSPEGRRALTAALNTMVVRTLLPAPGGAARQGTVEAAAGGNVDPYAMLLEQGPWLHRELYERDARCAFCPACLWLEPFQSSRGAGEALASPSTLRALWALQEDARGPRAAGLAPAGTRAAGLACLLAAAPQCVPFEDRVIVLRGLIAADRARLGLDVSPIEGGLPGTRFTVRRAFLLEDGMAALLRLDAAALKARCAVTFVDALGREEAGIDAGGLQKEFLECFVAAGVDPRRGLFSAVPGTGAVYPNPLAAQLEGGWLALEALGSALGKALYEGLLLDAPLAPFFLRRLQGHVPQLEDLIALDPGVHRSLLLVKQYDGDTLDSMSLDFTAETEVFGRRVGEELVPGGANVPVTLANRLLYVHSMAHWHLSRRLGPAAGAFARGFQKVFPTAWLRLFSASEFNQLLGGGGGGPVDVADLRRHTVYSGGYTDSSSTIKAFWACVAGMDATSQAALLKFVTSVSRPPLGGFQHLAPPFAIHKVACSASPLAILGGRDVDRLPTASTCTNTLKLPDFRRSGTLREKLLYAIRAGAGFDLS</sequence>
<evidence type="ECO:0000256" key="7">
    <source>
        <dbReference type="PROSITE-ProRule" id="PRU00104"/>
    </source>
</evidence>
<dbReference type="InterPro" id="IPR044611">
    <property type="entry name" value="E3A/B/C-like"/>
</dbReference>
<feature type="domain" description="HECT" evidence="8">
    <location>
        <begin position="699"/>
        <end position="1048"/>
    </location>
</feature>
<dbReference type="GO" id="GO:0061630">
    <property type="term" value="F:ubiquitin protein ligase activity"/>
    <property type="evidence" value="ECO:0007669"/>
    <property type="project" value="UniProtKB-EC"/>
</dbReference>
<evidence type="ECO:0000259" key="8">
    <source>
        <dbReference type="PROSITE" id="PS50237"/>
    </source>
</evidence>
<dbReference type="InterPro" id="IPR000569">
    <property type="entry name" value="HECT_dom"/>
</dbReference>
<organism evidence="9">
    <name type="scientific">Auxenochlorella protothecoides</name>
    <name type="common">Green microalga</name>
    <name type="synonym">Chlorella protothecoides</name>
    <dbReference type="NCBI Taxonomy" id="3075"/>
    <lineage>
        <taxon>Eukaryota</taxon>
        <taxon>Viridiplantae</taxon>
        <taxon>Chlorophyta</taxon>
        <taxon>core chlorophytes</taxon>
        <taxon>Trebouxiophyceae</taxon>
        <taxon>Chlorellales</taxon>
        <taxon>Chlorellaceae</taxon>
        <taxon>Auxenochlorella</taxon>
    </lineage>
</organism>